<evidence type="ECO:0000256" key="4">
    <source>
        <dbReference type="ARBA" id="ARBA00022737"/>
    </source>
</evidence>
<evidence type="ECO:0000256" key="2">
    <source>
        <dbReference type="ARBA" id="ARBA00022448"/>
    </source>
</evidence>
<evidence type="ECO:0000256" key="7">
    <source>
        <dbReference type="SAM" id="Phobius"/>
    </source>
</evidence>
<dbReference type="GO" id="GO:0005774">
    <property type="term" value="C:vacuolar membrane"/>
    <property type="evidence" value="ECO:0007669"/>
    <property type="project" value="TreeGrafter"/>
</dbReference>
<dbReference type="EMBL" id="MU003797">
    <property type="protein sequence ID" value="KAF2720724.1"/>
    <property type="molecule type" value="Genomic_DNA"/>
</dbReference>
<organism evidence="8 9">
    <name type="scientific">Polychaeton citri CBS 116435</name>
    <dbReference type="NCBI Taxonomy" id="1314669"/>
    <lineage>
        <taxon>Eukaryota</taxon>
        <taxon>Fungi</taxon>
        <taxon>Dikarya</taxon>
        <taxon>Ascomycota</taxon>
        <taxon>Pezizomycotina</taxon>
        <taxon>Dothideomycetes</taxon>
        <taxon>Dothideomycetidae</taxon>
        <taxon>Capnodiales</taxon>
        <taxon>Capnodiaceae</taxon>
        <taxon>Polychaeton</taxon>
    </lineage>
</organism>
<feature type="transmembrane region" description="Helical" evidence="7">
    <location>
        <begin position="164"/>
        <end position="186"/>
    </location>
</feature>
<keyword evidence="9" id="KW-1185">Reference proteome</keyword>
<name>A0A9P4Q9L1_9PEZI</name>
<evidence type="ECO:0000256" key="5">
    <source>
        <dbReference type="ARBA" id="ARBA00022989"/>
    </source>
</evidence>
<keyword evidence="2" id="KW-0813">Transport</keyword>
<comment type="subcellular location">
    <subcellularLocation>
        <location evidence="1">Endomembrane system</location>
        <topology evidence="1">Multi-pass membrane protein</topology>
    </subcellularLocation>
</comment>
<keyword evidence="6 7" id="KW-0472">Membrane</keyword>
<gene>
    <name evidence="8" type="ORF">K431DRAFT_285632</name>
</gene>
<reference evidence="8" key="1">
    <citation type="journal article" date="2020" name="Stud. Mycol.">
        <title>101 Dothideomycetes genomes: a test case for predicting lifestyles and emergence of pathogens.</title>
        <authorList>
            <person name="Haridas S."/>
            <person name="Albert R."/>
            <person name="Binder M."/>
            <person name="Bloem J."/>
            <person name="Labutti K."/>
            <person name="Salamov A."/>
            <person name="Andreopoulos B."/>
            <person name="Baker S."/>
            <person name="Barry K."/>
            <person name="Bills G."/>
            <person name="Bluhm B."/>
            <person name="Cannon C."/>
            <person name="Castanera R."/>
            <person name="Culley D."/>
            <person name="Daum C."/>
            <person name="Ezra D."/>
            <person name="Gonzalez J."/>
            <person name="Henrissat B."/>
            <person name="Kuo A."/>
            <person name="Liang C."/>
            <person name="Lipzen A."/>
            <person name="Lutzoni F."/>
            <person name="Magnuson J."/>
            <person name="Mondo S."/>
            <person name="Nolan M."/>
            <person name="Ohm R."/>
            <person name="Pangilinan J."/>
            <person name="Park H.-J."/>
            <person name="Ramirez L."/>
            <person name="Alfaro M."/>
            <person name="Sun H."/>
            <person name="Tritt A."/>
            <person name="Yoshinaga Y."/>
            <person name="Zwiers L.-H."/>
            <person name="Turgeon B."/>
            <person name="Goodwin S."/>
            <person name="Spatafora J."/>
            <person name="Crous P."/>
            <person name="Grigoriev I."/>
        </authorList>
    </citation>
    <scope>NUCLEOTIDE SEQUENCE</scope>
    <source>
        <strain evidence="8">CBS 116435</strain>
    </source>
</reference>
<dbReference type="GO" id="GO:0015184">
    <property type="term" value="F:L-cystine transmembrane transporter activity"/>
    <property type="evidence" value="ECO:0007669"/>
    <property type="project" value="TreeGrafter"/>
</dbReference>
<evidence type="ECO:0000256" key="6">
    <source>
        <dbReference type="ARBA" id="ARBA00023136"/>
    </source>
</evidence>
<keyword evidence="4" id="KW-0677">Repeat</keyword>
<feature type="transmembrane region" description="Helical" evidence="7">
    <location>
        <begin position="6"/>
        <end position="29"/>
    </location>
</feature>
<keyword evidence="5 7" id="KW-1133">Transmembrane helix</keyword>
<dbReference type="OrthoDB" id="75720at2759"/>
<evidence type="ECO:0000313" key="9">
    <source>
        <dbReference type="Proteomes" id="UP000799441"/>
    </source>
</evidence>
<keyword evidence="3 7" id="KW-0812">Transmembrane</keyword>
<dbReference type="PANTHER" id="PTHR13131">
    <property type="entry name" value="CYSTINOSIN"/>
    <property type="match status" value="1"/>
</dbReference>
<protein>
    <submittedName>
        <fullName evidence="8">Cystinosin</fullName>
    </submittedName>
</protein>
<dbReference type="PANTHER" id="PTHR13131:SF5">
    <property type="entry name" value="CYSTINOSIN"/>
    <property type="match status" value="1"/>
</dbReference>
<feature type="transmembrane region" description="Helical" evidence="7">
    <location>
        <begin position="132"/>
        <end position="152"/>
    </location>
</feature>
<evidence type="ECO:0000256" key="3">
    <source>
        <dbReference type="ARBA" id="ARBA00022692"/>
    </source>
</evidence>
<comment type="caution">
    <text evidence="8">The sequence shown here is derived from an EMBL/GenBank/DDBJ whole genome shotgun (WGS) entry which is preliminary data.</text>
</comment>
<accession>A0A9P4Q9L1</accession>
<dbReference type="GO" id="GO:0012505">
    <property type="term" value="C:endomembrane system"/>
    <property type="evidence" value="ECO:0007669"/>
    <property type="project" value="UniProtKB-SubCell"/>
</dbReference>
<dbReference type="SMART" id="SM00679">
    <property type="entry name" value="CTNS"/>
    <property type="match status" value="2"/>
</dbReference>
<proteinExistence type="predicted"/>
<feature type="transmembrane region" description="Helical" evidence="7">
    <location>
        <begin position="93"/>
        <end position="111"/>
    </location>
</feature>
<dbReference type="Gene3D" id="1.20.1280.290">
    <property type="match status" value="2"/>
</dbReference>
<dbReference type="InterPro" id="IPR006603">
    <property type="entry name" value="PQ-loop_rpt"/>
</dbReference>
<evidence type="ECO:0000256" key="1">
    <source>
        <dbReference type="ARBA" id="ARBA00004127"/>
    </source>
</evidence>
<dbReference type="AlphaFoldDB" id="A0A9P4Q9L1"/>
<evidence type="ECO:0000313" key="8">
    <source>
        <dbReference type="EMBL" id="KAF2720724.1"/>
    </source>
</evidence>
<sequence>MGPQTEAFLVALSRLCGWIYFLAWSISFYPQPILNFQRRTTAGLLPDFPLLNVVGFTCYTLSTGIFLFSPVVRSQYAARHPISPEPTVRGNDFAFGVHAWIFCVVVYSQFWPRLWGWEKAKGVRRHASRFTLGLVWGGFLGFLVVFVVALGSRGSGDSTDPEDWGWVDIVYALQYIKLIYTFFKYWPQMIANFRRKSTVGWSITQQLLDFTGGVLSLAQLVIDSSLQADWSGITGNPIKFGLATISLVYDLVFIFQHYVLYGPVEEKLEGHTAETTAGDGERERLLP</sequence>
<dbReference type="InterPro" id="IPR005282">
    <property type="entry name" value="LC_transporter"/>
</dbReference>
<dbReference type="Proteomes" id="UP000799441">
    <property type="component" value="Unassembled WGS sequence"/>
</dbReference>
<feature type="transmembrane region" description="Helical" evidence="7">
    <location>
        <begin position="50"/>
        <end position="73"/>
    </location>
</feature>
<dbReference type="Pfam" id="PF04193">
    <property type="entry name" value="PQ-loop"/>
    <property type="match status" value="2"/>
</dbReference>
<dbReference type="GO" id="GO:0000324">
    <property type="term" value="C:fungal-type vacuole"/>
    <property type="evidence" value="ECO:0007669"/>
    <property type="project" value="TreeGrafter"/>
</dbReference>